<evidence type="ECO:0000313" key="8">
    <source>
        <dbReference type="EMBL" id="KND99997.1"/>
    </source>
</evidence>
<comment type="caution">
    <text evidence="8">The sequence shown here is derived from an EMBL/GenBank/DDBJ whole genome shotgun (WGS) entry which is preliminary data.</text>
</comment>
<dbReference type="GO" id="GO:0005525">
    <property type="term" value="F:GTP binding"/>
    <property type="evidence" value="ECO:0007669"/>
    <property type="project" value="UniProtKB-KW"/>
</dbReference>
<reference evidence="9" key="1">
    <citation type="journal article" date="2015" name="BMC Genomics">
        <title>Draft genome of a commonly misdiagnosed multidrug resistant pathogen Candida auris.</title>
        <authorList>
            <person name="Chatterjee S."/>
            <person name="Alampalli S.V."/>
            <person name="Nageshan R.K."/>
            <person name="Chettiar S.T."/>
            <person name="Joshi S."/>
            <person name="Tatu U.S."/>
        </authorList>
    </citation>
    <scope>NUCLEOTIDE SEQUENCE [LARGE SCALE GENOMIC DNA]</scope>
    <source>
        <strain evidence="9">6684</strain>
    </source>
</reference>
<dbReference type="GO" id="GO:0005935">
    <property type="term" value="C:cellular bud neck"/>
    <property type="evidence" value="ECO:0007669"/>
    <property type="project" value="UniProtKB-SubCell"/>
</dbReference>
<comment type="similarity">
    <text evidence="4">Belongs to the TRAFAC class TrmE-Era-EngA-EngB-Septin-like GTPase superfamily. Septin GTPase family.</text>
</comment>
<dbReference type="VEuPathDB" id="FungiDB:B9J08_000945"/>
<protein>
    <recommendedName>
        <fullName evidence="7">Septin-type G domain-containing protein</fullName>
    </recommendedName>
</protein>
<gene>
    <name evidence="8" type="ORF">QG37_02937</name>
</gene>
<feature type="domain" description="Septin-type G" evidence="7">
    <location>
        <begin position="24"/>
        <end position="341"/>
    </location>
</feature>
<dbReference type="VEuPathDB" id="FungiDB:CJJ07_004245"/>
<dbReference type="InterPro" id="IPR016491">
    <property type="entry name" value="Septin"/>
</dbReference>
<dbReference type="CDD" id="cd01850">
    <property type="entry name" value="CDC_Septin"/>
    <property type="match status" value="1"/>
</dbReference>
<keyword evidence="2 4" id="KW-0547">Nucleotide-binding</keyword>
<dbReference type="SUPFAM" id="SSF52540">
    <property type="entry name" value="P-loop containing nucleoside triphosphate hydrolases"/>
    <property type="match status" value="1"/>
</dbReference>
<dbReference type="InterPro" id="IPR027417">
    <property type="entry name" value="P-loop_NTPase"/>
</dbReference>
<dbReference type="AlphaFoldDB" id="A0A0L0P0N7"/>
<dbReference type="GO" id="GO:0005938">
    <property type="term" value="C:cell cortex"/>
    <property type="evidence" value="ECO:0007669"/>
    <property type="project" value="UniProtKB-ARBA"/>
</dbReference>
<feature type="coiled-coil region" evidence="5">
    <location>
        <begin position="489"/>
        <end position="530"/>
    </location>
</feature>
<evidence type="ECO:0000256" key="4">
    <source>
        <dbReference type="RuleBase" id="RU004560"/>
    </source>
</evidence>
<name>A0A0L0P0N7_CANAR</name>
<dbReference type="VEuPathDB" id="FungiDB:CJI97_000964"/>
<dbReference type="InterPro" id="IPR030379">
    <property type="entry name" value="G_SEPTIN_dom"/>
</dbReference>
<evidence type="ECO:0000256" key="6">
    <source>
        <dbReference type="SAM" id="MobiDB-lite"/>
    </source>
</evidence>
<feature type="compositionally biased region" description="Polar residues" evidence="6">
    <location>
        <begin position="427"/>
        <end position="436"/>
    </location>
</feature>
<evidence type="ECO:0000256" key="2">
    <source>
        <dbReference type="ARBA" id="ARBA00022741"/>
    </source>
</evidence>
<feature type="region of interest" description="Disordered" evidence="6">
    <location>
        <begin position="386"/>
        <end position="445"/>
    </location>
</feature>
<evidence type="ECO:0000256" key="3">
    <source>
        <dbReference type="ARBA" id="ARBA00023134"/>
    </source>
</evidence>
<dbReference type="GO" id="GO:0032156">
    <property type="term" value="C:septin cytoskeleton"/>
    <property type="evidence" value="ECO:0007669"/>
    <property type="project" value="UniProtKB-ARBA"/>
</dbReference>
<dbReference type="Pfam" id="PF00735">
    <property type="entry name" value="Septin"/>
    <property type="match status" value="1"/>
</dbReference>
<keyword evidence="3 4" id="KW-0342">GTP-binding</keyword>
<evidence type="ECO:0000256" key="1">
    <source>
        <dbReference type="ARBA" id="ARBA00004266"/>
    </source>
</evidence>
<dbReference type="PANTHER" id="PTHR18884">
    <property type="entry name" value="SEPTIN"/>
    <property type="match status" value="1"/>
</dbReference>
<dbReference type="VEuPathDB" id="FungiDB:CJJ09_002904"/>
<dbReference type="VEuPathDB" id="FungiDB:CJI96_0003154"/>
<dbReference type="Proteomes" id="UP000037122">
    <property type="component" value="Unassembled WGS sequence"/>
</dbReference>
<proteinExistence type="inferred from homology"/>
<dbReference type="Gene3D" id="3.40.50.300">
    <property type="entry name" value="P-loop containing nucleotide triphosphate hydrolases"/>
    <property type="match status" value="1"/>
</dbReference>
<sequence length="574" mass="65122">MDYNDLASMTLSSPMINYRKDAKKAVKFTFMVAGEPGTGKTTFVNCLLNRKVMSHKYEGVDALGDTKTLAFTSAQNVNLPNASILATNEFDPTSAQEEPGIALTETKVEIIDDDGIRMQLNIIDTPGFGENLNNEMCYLEIENFLKQQFDLVLAEETRIKRNPRFVDTRVHCLLYFITPTGHGLRDLDISTMKRLAKYVNIIPVIGRADSFTLEEIQHFKQQIKIDIERFNVPVFQFDNFVSEYDEAEDYDLIQECKFLTRLQPFAIIASEQDFEIKDTNTGETKVVKARQYPWGLVDVNNPKYSDFPILKSVLLGSHLQDLKDLTHDFLYETYRTERLTGVTGKGINDDEEETFHDSTDAPLGIANAVPSLSNLAKLTDESAFKLDQDKNESDDNTSMLLSLSKKPRSMLISDETSSKSPKVKENASFTSSISNASERESQYSHYDRANGSFKRYSIGPQRSHLRQISETVPYVIRHERILERQQKLEEMEQASARELANRAQSLEQKAAALKAKEKMLLQKLEAYKKKQALSETTSVNTEGGDTEKELETLKTFAIKKDETLTDLHLVVSQK</sequence>
<comment type="subcellular location">
    <subcellularLocation>
        <location evidence="1">Bud neck</location>
    </subcellularLocation>
</comment>
<dbReference type="EMBL" id="LGST01000020">
    <property type="protein sequence ID" value="KND99997.1"/>
    <property type="molecule type" value="Genomic_DNA"/>
</dbReference>
<evidence type="ECO:0000313" key="9">
    <source>
        <dbReference type="Proteomes" id="UP000037122"/>
    </source>
</evidence>
<organism evidence="8 9">
    <name type="scientific">Candidozyma auris</name>
    <name type="common">Yeast</name>
    <name type="synonym">Candida auris</name>
    <dbReference type="NCBI Taxonomy" id="498019"/>
    <lineage>
        <taxon>Eukaryota</taxon>
        <taxon>Fungi</taxon>
        <taxon>Dikarya</taxon>
        <taxon>Ascomycota</taxon>
        <taxon>Saccharomycotina</taxon>
        <taxon>Pichiomycetes</taxon>
        <taxon>Metschnikowiaceae</taxon>
        <taxon>Candidozyma</taxon>
    </lineage>
</organism>
<dbReference type="VEuPathDB" id="FungiDB:QG37_02937"/>
<evidence type="ECO:0000256" key="5">
    <source>
        <dbReference type="SAM" id="Coils"/>
    </source>
</evidence>
<dbReference type="PROSITE" id="PS51719">
    <property type="entry name" value="G_SEPTIN"/>
    <property type="match status" value="1"/>
</dbReference>
<dbReference type="PIRSF" id="PIRSF006698">
    <property type="entry name" value="Septin"/>
    <property type="match status" value="1"/>
</dbReference>
<keyword evidence="5" id="KW-0175">Coiled coil</keyword>
<evidence type="ECO:0000259" key="7">
    <source>
        <dbReference type="PROSITE" id="PS51719"/>
    </source>
</evidence>
<accession>A0A0L0P0N7</accession>